<dbReference type="CDD" id="cd10146">
    <property type="entry name" value="LabA_like_C"/>
    <property type="match status" value="1"/>
</dbReference>
<reference evidence="2" key="1">
    <citation type="journal article" date="2015" name="Nature">
        <title>Complex archaea that bridge the gap between prokaryotes and eukaryotes.</title>
        <authorList>
            <person name="Spang A."/>
            <person name="Saw J.H."/>
            <person name="Jorgensen S.L."/>
            <person name="Zaremba-Niedzwiedzka K."/>
            <person name="Martijn J."/>
            <person name="Lind A.E."/>
            <person name="van Eijk R."/>
            <person name="Schleper C."/>
            <person name="Guy L."/>
            <person name="Ettema T.J."/>
        </authorList>
    </citation>
    <scope>NUCLEOTIDE SEQUENCE</scope>
</reference>
<evidence type="ECO:0000259" key="1">
    <source>
        <dbReference type="Pfam" id="PF12872"/>
    </source>
</evidence>
<proteinExistence type="predicted"/>
<dbReference type="Pfam" id="PF12872">
    <property type="entry name" value="OST-HTH"/>
    <property type="match status" value="1"/>
</dbReference>
<evidence type="ECO:0000313" key="2">
    <source>
        <dbReference type="EMBL" id="KKN51328.1"/>
    </source>
</evidence>
<sequence>MTTSNNHELQPLQHEVQRLLGRNLLLLQQYERQIKAIVAHQRLSGPPDALEEVRAAHIDGTARKTLGTLVGDLLGSYVVAGDVEALEGEAATSSDSLTWVDMQMKVSLPDADFAQAEADLKELVHLRNNLVHHFIDQHDLWSSEGCRSAQTALIADYSRIRQNYERLREWTGDMNRMRQAMSEALQSKEVHDFIVNGVAPVDSVNWHFAGALGPLREALGAIAVDGWASIEEAGTWIEERYPEQLPAKYGCRSWRQVVHEAPKFELRYFEVGGKRSAFYQETKNPTKTRYGERA</sequence>
<dbReference type="InterPro" id="IPR025605">
    <property type="entry name" value="OST-HTH/LOTUS_dom"/>
</dbReference>
<accession>A0A0F9UCK2</accession>
<feature type="domain" description="HTH OST-type" evidence="1">
    <location>
        <begin position="223"/>
        <end position="269"/>
    </location>
</feature>
<dbReference type="AlphaFoldDB" id="A0A0F9UCK2"/>
<protein>
    <recommendedName>
        <fullName evidence="1">HTH OST-type domain-containing protein</fullName>
    </recommendedName>
</protein>
<name>A0A0F9UCK2_9ZZZZ</name>
<comment type="caution">
    <text evidence="2">The sequence shown here is derived from an EMBL/GenBank/DDBJ whole genome shotgun (WGS) entry which is preliminary data.</text>
</comment>
<organism evidence="2">
    <name type="scientific">marine sediment metagenome</name>
    <dbReference type="NCBI Taxonomy" id="412755"/>
    <lineage>
        <taxon>unclassified sequences</taxon>
        <taxon>metagenomes</taxon>
        <taxon>ecological metagenomes</taxon>
    </lineage>
</organism>
<gene>
    <name evidence="2" type="ORF">LCGC14_0623840</name>
</gene>
<dbReference type="EMBL" id="LAZR01001068">
    <property type="protein sequence ID" value="KKN51328.1"/>
    <property type="molecule type" value="Genomic_DNA"/>
</dbReference>